<reference evidence="6" key="1">
    <citation type="journal article" date="2020" name="J Insects Food Feed">
        <title>The yellow mealworm (Tenebrio molitor) genome: a resource for the emerging insects as food and feed industry.</title>
        <authorList>
            <person name="Eriksson T."/>
            <person name="Andere A."/>
            <person name="Kelstrup H."/>
            <person name="Emery V."/>
            <person name="Picard C."/>
        </authorList>
    </citation>
    <scope>NUCLEOTIDE SEQUENCE</scope>
    <source>
        <strain evidence="6">Stoneville</strain>
        <tissue evidence="6">Whole head</tissue>
    </source>
</reference>
<evidence type="ECO:0000313" key="6">
    <source>
        <dbReference type="EMBL" id="KAH0812642.1"/>
    </source>
</evidence>
<protein>
    <recommendedName>
        <fullName evidence="5">SAM domain-containing protein</fullName>
    </recommendedName>
</protein>
<feature type="compositionally biased region" description="Low complexity" evidence="4">
    <location>
        <begin position="756"/>
        <end position="765"/>
    </location>
</feature>
<dbReference type="AlphaFoldDB" id="A0A8J6HEH5"/>
<dbReference type="SUPFAM" id="SSF47769">
    <property type="entry name" value="SAM/Pointed domain"/>
    <property type="match status" value="1"/>
</dbReference>
<feature type="region of interest" description="Disordered" evidence="4">
    <location>
        <begin position="743"/>
        <end position="772"/>
    </location>
</feature>
<dbReference type="GO" id="GO:0010468">
    <property type="term" value="P:regulation of gene expression"/>
    <property type="evidence" value="ECO:0007669"/>
    <property type="project" value="UniProtKB-ARBA"/>
</dbReference>
<feature type="compositionally biased region" description="Polar residues" evidence="4">
    <location>
        <begin position="568"/>
        <end position="584"/>
    </location>
</feature>
<evidence type="ECO:0000256" key="1">
    <source>
        <dbReference type="ARBA" id="ARBA00007662"/>
    </source>
</evidence>
<dbReference type="Pfam" id="PF24234">
    <property type="entry name" value="KH_BICC1_1st"/>
    <property type="match status" value="1"/>
</dbReference>
<comment type="caution">
    <text evidence="6">The sequence shown here is derived from an EMBL/GenBank/DDBJ whole genome shotgun (WGS) entry which is preliminary data.</text>
</comment>
<dbReference type="Gene3D" id="1.10.150.50">
    <property type="entry name" value="Transcription Factor, Ets-1"/>
    <property type="match status" value="1"/>
</dbReference>
<evidence type="ECO:0000259" key="5">
    <source>
        <dbReference type="PROSITE" id="PS50105"/>
    </source>
</evidence>
<dbReference type="Pfam" id="PF22985">
    <property type="entry name" value="KH_BICC1"/>
    <property type="match status" value="2"/>
</dbReference>
<dbReference type="CDD" id="cd22420">
    <property type="entry name" value="KH-I_BICC1_rpt1"/>
    <property type="match status" value="1"/>
</dbReference>
<dbReference type="PROSITE" id="PS50105">
    <property type="entry name" value="SAM_DOMAIN"/>
    <property type="match status" value="1"/>
</dbReference>
<dbReference type="InterPro" id="IPR013761">
    <property type="entry name" value="SAM/pointed_sf"/>
</dbReference>
<dbReference type="InterPro" id="IPR054727">
    <property type="entry name" value="BICC1_KH"/>
</dbReference>
<feature type="compositionally biased region" description="Basic and acidic residues" evidence="4">
    <location>
        <begin position="585"/>
        <end position="595"/>
    </location>
</feature>
<keyword evidence="3" id="KW-0694">RNA-binding</keyword>
<dbReference type="InterPro" id="IPR047549">
    <property type="entry name" value="BICC1_KH-I_rpt1"/>
</dbReference>
<proteinExistence type="inferred from homology"/>
<keyword evidence="7" id="KW-1185">Reference proteome</keyword>
<evidence type="ECO:0000256" key="2">
    <source>
        <dbReference type="ARBA" id="ARBA00022737"/>
    </source>
</evidence>
<gene>
    <name evidence="6" type="ORF">GEV33_010145</name>
</gene>
<evidence type="ECO:0000256" key="4">
    <source>
        <dbReference type="SAM" id="MobiDB-lite"/>
    </source>
</evidence>
<feature type="region of interest" description="Disordered" evidence="4">
    <location>
        <begin position="552"/>
        <end position="595"/>
    </location>
</feature>
<sequence length="772" mass="86129">MSCNYLTPRGIEVKNSDTLSEVSESGTATSGFNSNWGSREELRDFVAKHGLKDISDLYQDRFRVDRKKLEQMLSGDNDALIPADVFFAKIMEDTDTYITWPNKLKLGAKSKKDPHVRIAGRQEDVQAAKDRIMTILYTRCNRVTMKMDISYTDHSHIIGKGGLSIKRVMEETQCHVHFPDSNRSNPMEKSNQVSISGDLEGVECARSRVRELIPLIFGFEPPIMAQNIDNTCPYVIKIQEQYKVQVMFKTRSKLHATIVLVKGVEWEVEQVKQATILLMEFMCDNLAVTDWRVFKRFHLKDELQNQIPVQMSIQISPQHHQIVLGKNHSNLKAIMQYTKCQIMFPDAQDQNIPSLKKSNVNISGNIHNVYTARQLLIGSLPLLIIFDLPEDNGNLKIRSEQIAEIQTSCDVTINIRQKTKQMIKACIIKGIERHASNVYKARNLILGIDEPPIAADIPRPYSIPNVAPSSPFSPNHDLLTTPTNVNPPPMSPLVSPMFTWHYPAGGMSHTPPFVGMVQKPQFMYNVMQQSSTSSGFQSFKTESEIADTSLLSSISSNSSGGNFAPSPRCSSQSEVPSTSDYQSMSEKKPSPFENFDSKRLAGFKAMQSRLSPGMYRIPTSTWSGYGISHTSPAGFALKKDDDIWKSPEPVPSTSGGHLNTSNILDHTPTHLVSRVTSTAWSDLPSLLSSLGLDRYVSLFVRHEIDLATFSTMSDDDLMTIGVSAFGSRRKMSLAISELSKRSGSFAVAPGAERKSTSSNSPPSHDNSPKENW</sequence>
<dbReference type="InterPro" id="IPR047554">
    <property type="entry name" value="BICC1_KH-I_rpt2"/>
</dbReference>
<dbReference type="Proteomes" id="UP000719412">
    <property type="component" value="Unassembled WGS sequence"/>
</dbReference>
<dbReference type="EMBL" id="JABDTM020025888">
    <property type="protein sequence ID" value="KAH0812642.1"/>
    <property type="molecule type" value="Genomic_DNA"/>
</dbReference>
<feature type="domain" description="SAM" evidence="5">
    <location>
        <begin position="678"/>
        <end position="741"/>
    </location>
</feature>
<reference evidence="6" key="2">
    <citation type="submission" date="2021-08" db="EMBL/GenBank/DDBJ databases">
        <authorList>
            <person name="Eriksson T."/>
        </authorList>
    </citation>
    <scope>NUCLEOTIDE SEQUENCE</scope>
    <source>
        <strain evidence="6">Stoneville</strain>
        <tissue evidence="6">Whole head</tissue>
    </source>
</reference>
<dbReference type="Gene3D" id="3.30.310.270">
    <property type="match status" value="2"/>
</dbReference>
<comment type="similarity">
    <text evidence="1">Belongs to the BicC family.</text>
</comment>
<keyword evidence="2" id="KW-0677">Repeat</keyword>
<dbReference type="PANTHER" id="PTHR10627:SF69">
    <property type="entry name" value="PROTEIN BICAUDAL C"/>
    <property type="match status" value="1"/>
</dbReference>
<feature type="compositionally biased region" description="Low complexity" evidence="4">
    <location>
        <begin position="552"/>
        <end position="562"/>
    </location>
</feature>
<dbReference type="Gene3D" id="3.30.1370.10">
    <property type="entry name" value="K Homology domain, type 1"/>
    <property type="match status" value="1"/>
</dbReference>
<dbReference type="GO" id="GO:0005737">
    <property type="term" value="C:cytoplasm"/>
    <property type="evidence" value="ECO:0007669"/>
    <property type="project" value="TreeGrafter"/>
</dbReference>
<dbReference type="InterPro" id="IPR004087">
    <property type="entry name" value="KH_dom"/>
</dbReference>
<dbReference type="PROSITE" id="PS50084">
    <property type="entry name" value="KH_TYPE_1"/>
    <property type="match status" value="2"/>
</dbReference>
<dbReference type="InterPro" id="IPR001660">
    <property type="entry name" value="SAM"/>
</dbReference>
<dbReference type="SMART" id="SM00322">
    <property type="entry name" value="KH"/>
    <property type="match status" value="2"/>
</dbReference>
<dbReference type="CDD" id="cd22421">
    <property type="entry name" value="KH-I_BICC1_rpt2"/>
    <property type="match status" value="1"/>
</dbReference>
<evidence type="ECO:0000256" key="3">
    <source>
        <dbReference type="PROSITE-ProRule" id="PRU00117"/>
    </source>
</evidence>
<dbReference type="Pfam" id="PF00536">
    <property type="entry name" value="SAM_1"/>
    <property type="match status" value="1"/>
</dbReference>
<dbReference type="Pfam" id="PF00013">
    <property type="entry name" value="KH_1"/>
    <property type="match status" value="2"/>
</dbReference>
<dbReference type="SMART" id="SM00454">
    <property type="entry name" value="SAM"/>
    <property type="match status" value="1"/>
</dbReference>
<dbReference type="InterPro" id="IPR036612">
    <property type="entry name" value="KH_dom_type_1_sf"/>
</dbReference>
<name>A0A8J6HEH5_TENMO</name>
<dbReference type="PANTHER" id="PTHR10627">
    <property type="entry name" value="SCP160"/>
    <property type="match status" value="1"/>
</dbReference>
<evidence type="ECO:0000313" key="7">
    <source>
        <dbReference type="Proteomes" id="UP000719412"/>
    </source>
</evidence>
<accession>A0A8J6HEH5</accession>
<dbReference type="InterPro" id="IPR004088">
    <property type="entry name" value="KH_dom_type_1"/>
</dbReference>
<dbReference type="GO" id="GO:0003723">
    <property type="term" value="F:RNA binding"/>
    <property type="evidence" value="ECO:0007669"/>
    <property type="project" value="UniProtKB-UniRule"/>
</dbReference>
<dbReference type="SUPFAM" id="SSF54791">
    <property type="entry name" value="Eukaryotic type KH-domain (KH-domain type I)"/>
    <property type="match status" value="3"/>
</dbReference>
<organism evidence="6 7">
    <name type="scientific">Tenebrio molitor</name>
    <name type="common">Yellow mealworm beetle</name>
    <dbReference type="NCBI Taxonomy" id="7067"/>
    <lineage>
        <taxon>Eukaryota</taxon>
        <taxon>Metazoa</taxon>
        <taxon>Ecdysozoa</taxon>
        <taxon>Arthropoda</taxon>
        <taxon>Hexapoda</taxon>
        <taxon>Insecta</taxon>
        <taxon>Pterygota</taxon>
        <taxon>Neoptera</taxon>
        <taxon>Endopterygota</taxon>
        <taxon>Coleoptera</taxon>
        <taxon>Polyphaga</taxon>
        <taxon>Cucujiformia</taxon>
        <taxon>Tenebrionidae</taxon>
        <taxon>Tenebrio</taxon>
    </lineage>
</organism>